<proteinExistence type="predicted"/>
<evidence type="ECO:0000259" key="1">
    <source>
        <dbReference type="Pfam" id="PF12705"/>
    </source>
</evidence>
<evidence type="ECO:0000313" key="2">
    <source>
        <dbReference type="EMBL" id="TKD03834.1"/>
    </source>
</evidence>
<protein>
    <submittedName>
        <fullName evidence="2">PD-(D/E)XK nuclease family protein</fullName>
    </submittedName>
</protein>
<dbReference type="OrthoDB" id="5477440at2"/>
<name>A0A4U1JAI9_9BACT</name>
<dbReference type="InterPro" id="IPR027417">
    <property type="entry name" value="P-loop_NTPase"/>
</dbReference>
<feature type="domain" description="PD-(D/E)XK endonuclease-like" evidence="1">
    <location>
        <begin position="722"/>
        <end position="999"/>
    </location>
</feature>
<dbReference type="EMBL" id="SSMQ01000027">
    <property type="protein sequence ID" value="TKD03834.1"/>
    <property type="molecule type" value="Genomic_DNA"/>
</dbReference>
<evidence type="ECO:0000313" key="3">
    <source>
        <dbReference type="Proteomes" id="UP000309215"/>
    </source>
</evidence>
<dbReference type="RefSeq" id="WP_136931568.1">
    <property type="nucleotide sequence ID" value="NZ_SSMQ01000027.1"/>
</dbReference>
<dbReference type="InterPro" id="IPR011604">
    <property type="entry name" value="PDDEXK-like_dom_sf"/>
</dbReference>
<dbReference type="Proteomes" id="UP000309215">
    <property type="component" value="Unassembled WGS sequence"/>
</dbReference>
<comment type="caution">
    <text evidence="2">The sequence shown here is derived from an EMBL/GenBank/DDBJ whole genome shotgun (WGS) entry which is preliminary data.</text>
</comment>
<sequence>MPPDPPPAKKARLFLAPTDRHVELALAAPGQAARGARTLRAFVQGALAMVEPDCGLASNAVTRLVSRVALEAGPVAGVDLPDAPAERVAFADVVDSALGRLRRAGVRPDHLFQAEGPQAALLAEVMRRADEILASKSLVDPRSAGFVLSRALRRGPCDALLQEMSAYDVTVSGLVSFEADDLSWLEALHARAREAGGRGLVVDMPLFSGESLFEPTDLDEEAVGSVATVLEKRWSELAFGPSLDWSPLRDGAASLVLRAAGPEGEARAVAAEVLSALGSGVPPESIAIVVPALDDGTLDPLRAALSDARIPFHEPRGPSADASPEGRAALGLFALASGPVTRERVIDILRAPGLHSGIWVSERAERDAEAKAALLAHRLRDVPVEVDRTGTLLVENLRAVIEAAGDTDEAWMPDALTRMLESVALLAKGTTRAEIAVRFGALCDKLDLGRPSIGELGAALRVEALRGRSLALRAIGEGQAAVRAIRDATRAVVEAAAMLGLEATPARVEELYAEVRRASATQGRSDGGGSRASAVRIARPSELCGIPYDVLLVTGLGPGGYGPESDGGLIDERLWSTLPASARPPTARERDRIRRAELAWAMGGARRVVLSYSTTDDEAAPHPTVTRALRSKITERVEPSSRVSRAASRIDPRGAELVALSAGSLPAPLIADRVSIERARLAYFLDPRADAGPFTGRIDVADPELAAHLRACVGGDAPGRPIAVTHIEKAAGCAFAGFARRVWRTRRQEDALEAADPRERGTQVHAATAAAFRAAWEAGGRANRRKALEAARDAAMREVGADKEAAPLRRELLIAAVDVALGFVAHGLEEQGYSFALAEQPFGPSVAAPWDALPIAPMPGEGEGDAAPGASVFVEGKIDRVDRGDGGKSAARVVDYKTGQIPSKSEQGTLHLQLPLYAAAVARATGAEEVQALYLGVDKRGEISAKPAKDTDRKAIADKRLDAERTARKVVLSLWDGRIEPRPVKGDLCDRCDARDVCRRPAVVPGEADEEGGG</sequence>
<keyword evidence="3" id="KW-1185">Reference proteome</keyword>
<organism evidence="2 3">
    <name type="scientific">Polyangium fumosum</name>
    <dbReference type="NCBI Taxonomy" id="889272"/>
    <lineage>
        <taxon>Bacteria</taxon>
        <taxon>Pseudomonadati</taxon>
        <taxon>Myxococcota</taxon>
        <taxon>Polyangia</taxon>
        <taxon>Polyangiales</taxon>
        <taxon>Polyangiaceae</taxon>
        <taxon>Polyangium</taxon>
    </lineage>
</organism>
<gene>
    <name evidence="2" type="ORF">E8A74_24945</name>
</gene>
<accession>A0A4U1JAI9</accession>
<reference evidence="2 3" key="1">
    <citation type="submission" date="2019-04" db="EMBL/GenBank/DDBJ databases">
        <authorList>
            <person name="Li Y."/>
            <person name="Wang J."/>
        </authorList>
    </citation>
    <scope>NUCLEOTIDE SEQUENCE [LARGE SCALE GENOMIC DNA]</scope>
    <source>
        <strain evidence="2 3">DSM 14668</strain>
    </source>
</reference>
<dbReference type="InterPro" id="IPR038726">
    <property type="entry name" value="PDDEXK_AddAB-type"/>
</dbReference>
<dbReference type="SUPFAM" id="SSF52540">
    <property type="entry name" value="P-loop containing nucleoside triphosphate hydrolases"/>
    <property type="match status" value="1"/>
</dbReference>
<dbReference type="Gene3D" id="3.90.320.10">
    <property type="match status" value="1"/>
</dbReference>
<dbReference type="Pfam" id="PF12705">
    <property type="entry name" value="PDDEXK_1"/>
    <property type="match status" value="1"/>
</dbReference>
<dbReference type="AlphaFoldDB" id="A0A4U1JAI9"/>